<dbReference type="InterPro" id="IPR032675">
    <property type="entry name" value="LRR_dom_sf"/>
</dbReference>
<dbReference type="EMBL" id="JABFUD020000006">
    <property type="protein sequence ID" value="KAI5078315.1"/>
    <property type="molecule type" value="Genomic_DNA"/>
</dbReference>
<comment type="caution">
    <text evidence="2">The sequence shown here is derived from an EMBL/GenBank/DDBJ whole genome shotgun (WGS) entry which is preliminary data.</text>
</comment>
<dbReference type="AlphaFoldDB" id="A0A9D4V202"/>
<evidence type="ECO:0000313" key="2">
    <source>
        <dbReference type="EMBL" id="KAI5078315.1"/>
    </source>
</evidence>
<dbReference type="InterPro" id="IPR055411">
    <property type="entry name" value="LRR_FXL15/At3g58940/PEG3-like"/>
</dbReference>
<protein>
    <recommendedName>
        <fullName evidence="1">F-box/LRR-repeat protein 15/At3g58940/PEG3-like LRR domain-containing protein</fullName>
    </recommendedName>
</protein>
<gene>
    <name evidence="2" type="ORF">GOP47_0005986</name>
</gene>
<evidence type="ECO:0000313" key="3">
    <source>
        <dbReference type="Proteomes" id="UP000886520"/>
    </source>
</evidence>
<keyword evidence="3" id="KW-1185">Reference proteome</keyword>
<dbReference type="SUPFAM" id="SSF52047">
    <property type="entry name" value="RNI-like"/>
    <property type="match status" value="1"/>
</dbReference>
<proteinExistence type="predicted"/>
<dbReference type="Pfam" id="PF24758">
    <property type="entry name" value="LRR_At5g56370"/>
    <property type="match status" value="1"/>
</dbReference>
<name>A0A9D4V202_ADICA</name>
<dbReference type="Proteomes" id="UP000886520">
    <property type="component" value="Chromosome 6"/>
</dbReference>
<feature type="domain" description="F-box/LRR-repeat protein 15/At3g58940/PEG3-like LRR" evidence="1">
    <location>
        <begin position="2"/>
        <end position="106"/>
    </location>
</feature>
<accession>A0A9D4V202</accession>
<dbReference type="Gene3D" id="3.80.10.10">
    <property type="entry name" value="Ribonuclease Inhibitor"/>
    <property type="match status" value="1"/>
</dbReference>
<organism evidence="2 3">
    <name type="scientific">Adiantum capillus-veneris</name>
    <name type="common">Maidenhair fern</name>
    <dbReference type="NCBI Taxonomy" id="13818"/>
    <lineage>
        <taxon>Eukaryota</taxon>
        <taxon>Viridiplantae</taxon>
        <taxon>Streptophyta</taxon>
        <taxon>Embryophyta</taxon>
        <taxon>Tracheophyta</taxon>
        <taxon>Polypodiopsida</taxon>
        <taxon>Polypodiidae</taxon>
        <taxon>Polypodiales</taxon>
        <taxon>Pteridineae</taxon>
        <taxon>Pteridaceae</taxon>
        <taxon>Vittarioideae</taxon>
        <taxon>Adiantum</taxon>
    </lineage>
</organism>
<reference evidence="2" key="1">
    <citation type="submission" date="2021-01" db="EMBL/GenBank/DDBJ databases">
        <title>Adiantum capillus-veneris genome.</title>
        <authorList>
            <person name="Fang Y."/>
            <person name="Liao Q."/>
        </authorList>
    </citation>
    <scope>NUCLEOTIDE SEQUENCE</scope>
    <source>
        <strain evidence="2">H3</strain>
        <tissue evidence="2">Leaf</tissue>
    </source>
</reference>
<sequence length="133" mass="15213">MLEELCLDFHEGLDTAAMAAIVQELPRLRVLHVTYCSFIEAASWQAPAAASPQLEELDICHCIHFRGDSLLAVQEGCPRLRLLTIPSSNNRAQTWCWTSTSTQFLVRLHLHSFIHEKNMPLRMWRKRSEKGSP</sequence>
<evidence type="ECO:0000259" key="1">
    <source>
        <dbReference type="Pfam" id="PF24758"/>
    </source>
</evidence>